<keyword evidence="7" id="KW-0496">Mitochondrion</keyword>
<keyword evidence="5" id="KW-0653">Protein transport</keyword>
<dbReference type="Pfam" id="PF03656">
    <property type="entry name" value="Pam16"/>
    <property type="match status" value="1"/>
</dbReference>
<evidence type="ECO:0000256" key="6">
    <source>
        <dbReference type="ARBA" id="ARBA00023010"/>
    </source>
</evidence>
<evidence type="ECO:0000313" key="9">
    <source>
        <dbReference type="EMBL" id="CAG9770925.1"/>
    </source>
</evidence>
<evidence type="ECO:0000313" key="10">
    <source>
        <dbReference type="Proteomes" id="UP001152799"/>
    </source>
</evidence>
<evidence type="ECO:0000256" key="4">
    <source>
        <dbReference type="ARBA" id="ARBA00022792"/>
    </source>
</evidence>
<dbReference type="InterPro" id="IPR036869">
    <property type="entry name" value="J_dom_sf"/>
</dbReference>
<dbReference type="GO" id="GO:0005744">
    <property type="term" value="C:TIM23 mitochondrial import inner membrane translocase complex"/>
    <property type="evidence" value="ECO:0007669"/>
    <property type="project" value="InterPro"/>
</dbReference>
<dbReference type="InterPro" id="IPR005341">
    <property type="entry name" value="Tim16"/>
</dbReference>
<name>A0A9N9MT15_9CUCU</name>
<keyword evidence="10" id="KW-1185">Reference proteome</keyword>
<dbReference type="PANTHER" id="PTHR12388">
    <property type="entry name" value="MITOCHONDRIA ASSOCIATED GRANULOCYTE MACROPHAGE CSF SIGNALING MOLECULE"/>
    <property type="match status" value="1"/>
</dbReference>
<dbReference type="Gene3D" id="1.10.287.110">
    <property type="entry name" value="DnaJ domain"/>
    <property type="match status" value="1"/>
</dbReference>
<keyword evidence="6" id="KW-0811">Translocation</keyword>
<dbReference type="OrthoDB" id="10262892at2759"/>
<dbReference type="Proteomes" id="UP001152799">
    <property type="component" value="Chromosome 6"/>
</dbReference>
<evidence type="ECO:0000256" key="5">
    <source>
        <dbReference type="ARBA" id="ARBA00022927"/>
    </source>
</evidence>
<dbReference type="GO" id="GO:0030150">
    <property type="term" value="P:protein import into mitochondrial matrix"/>
    <property type="evidence" value="ECO:0007669"/>
    <property type="project" value="InterPro"/>
</dbReference>
<dbReference type="AlphaFoldDB" id="A0A9N9MT15"/>
<evidence type="ECO:0000256" key="1">
    <source>
        <dbReference type="ARBA" id="ARBA00004637"/>
    </source>
</evidence>
<protein>
    <submittedName>
        <fullName evidence="9">Uncharacterized protein</fullName>
    </submittedName>
</protein>
<keyword evidence="8" id="KW-0472">Membrane</keyword>
<sequence>MVKSLSKLFYYGVKVFAKSLKKSVQEEIELSKQKANIRYADKALETGKDGMTLEEAQQILNLRKLDPIQAEENFKQLFEANKGLKYLQSKVYRAKEAIDIELAKNYVKINSSSKKTMKENGVYVFFTYALLNDK</sequence>
<accession>A0A9N9MT15</accession>
<organism evidence="9 10">
    <name type="scientific">Ceutorhynchus assimilis</name>
    <name type="common">cabbage seed weevil</name>
    <dbReference type="NCBI Taxonomy" id="467358"/>
    <lineage>
        <taxon>Eukaryota</taxon>
        <taxon>Metazoa</taxon>
        <taxon>Ecdysozoa</taxon>
        <taxon>Arthropoda</taxon>
        <taxon>Hexapoda</taxon>
        <taxon>Insecta</taxon>
        <taxon>Pterygota</taxon>
        <taxon>Neoptera</taxon>
        <taxon>Endopterygota</taxon>
        <taxon>Coleoptera</taxon>
        <taxon>Polyphaga</taxon>
        <taxon>Cucujiformia</taxon>
        <taxon>Curculionidae</taxon>
        <taxon>Ceutorhynchinae</taxon>
        <taxon>Ceutorhynchus</taxon>
    </lineage>
</organism>
<keyword evidence="4" id="KW-0999">Mitochondrion inner membrane</keyword>
<proteinExistence type="inferred from homology"/>
<evidence type="ECO:0000256" key="8">
    <source>
        <dbReference type="ARBA" id="ARBA00023136"/>
    </source>
</evidence>
<dbReference type="PANTHER" id="PTHR12388:SF0">
    <property type="entry name" value="MITOCHONDRIAL IMPORT INNER MEMBRANE TRANSLOCASE SUBUNIT TIM16"/>
    <property type="match status" value="1"/>
</dbReference>
<comment type="similarity">
    <text evidence="2">Belongs to the TIM16/PAM16 family.</text>
</comment>
<keyword evidence="3" id="KW-0813">Transport</keyword>
<gene>
    <name evidence="9" type="ORF">CEUTPL_LOCUS11368</name>
</gene>
<evidence type="ECO:0000256" key="2">
    <source>
        <dbReference type="ARBA" id="ARBA00008817"/>
    </source>
</evidence>
<evidence type="ECO:0000256" key="7">
    <source>
        <dbReference type="ARBA" id="ARBA00023128"/>
    </source>
</evidence>
<reference evidence="9" key="1">
    <citation type="submission" date="2022-01" db="EMBL/GenBank/DDBJ databases">
        <authorList>
            <person name="King R."/>
        </authorList>
    </citation>
    <scope>NUCLEOTIDE SEQUENCE</scope>
</reference>
<comment type="subcellular location">
    <subcellularLocation>
        <location evidence="1">Mitochondrion inner membrane</location>
        <topology evidence="1">Peripheral membrane protein</topology>
    </subcellularLocation>
</comment>
<evidence type="ECO:0000256" key="3">
    <source>
        <dbReference type="ARBA" id="ARBA00022448"/>
    </source>
</evidence>
<dbReference type="EMBL" id="OU892282">
    <property type="protein sequence ID" value="CAG9770925.1"/>
    <property type="molecule type" value="Genomic_DNA"/>
</dbReference>